<dbReference type="Pfam" id="PF13175">
    <property type="entry name" value="AAA_15"/>
    <property type="match status" value="1"/>
</dbReference>
<dbReference type="RefSeq" id="WP_183348741.1">
    <property type="nucleotide sequence ID" value="NZ_BLXY01000006.1"/>
</dbReference>
<name>A0A6V8MZU7_9BACT</name>
<dbReference type="Proteomes" id="UP000568888">
    <property type="component" value="Unassembled WGS sequence"/>
</dbReference>
<gene>
    <name evidence="2" type="ORF">GMPD_29620</name>
</gene>
<dbReference type="InterPro" id="IPR051396">
    <property type="entry name" value="Bact_Antivir_Def_Nuclease"/>
</dbReference>
<feature type="domain" description="Endonuclease GajA/Old nuclease/RecF-like AAA" evidence="1">
    <location>
        <begin position="176"/>
        <end position="331"/>
    </location>
</feature>
<evidence type="ECO:0000259" key="1">
    <source>
        <dbReference type="Pfam" id="PF13175"/>
    </source>
</evidence>
<dbReference type="AlphaFoldDB" id="A0A6V8MZU7"/>
<comment type="caution">
    <text evidence="2">The sequence shown here is derived from an EMBL/GenBank/DDBJ whole genome shotgun (WGS) entry which is preliminary data.</text>
</comment>
<dbReference type="InterPro" id="IPR027417">
    <property type="entry name" value="P-loop_NTPase"/>
</dbReference>
<evidence type="ECO:0000313" key="3">
    <source>
        <dbReference type="Proteomes" id="UP000568888"/>
    </source>
</evidence>
<dbReference type="PANTHER" id="PTHR43581:SF2">
    <property type="entry name" value="EXCINUCLEASE ATPASE SUBUNIT"/>
    <property type="match status" value="1"/>
</dbReference>
<keyword evidence="2" id="KW-0067">ATP-binding</keyword>
<sequence length="435" mass="49510">MSSHLHVINYKNRKYQLINSVVGEHDNVFTILIGKNATGKSSLLGYIIKTARKALKEERSTGLFNTNNLYNFEFLNKIIAITATPFDRFPNSSRGDRGPKGVYKYLGYRETSRQMSSASQISKILNSLVLSTQKSRENLAKLAETFHMLGFYPSLTARFRISRNPYILRKPNNDIESFIDYLVKFKRMSTDRAEFLGESYSRLTEYYRESIFDISLDFTGRGISYGSMELYEDICTLMDAGFIAYSDLRLTRINGDVEISIKNTSSGERCILTNLLGIASEIEDNSLICIDEPEISLHPEWQEKYMESLASTFSHYRGCQFIIATHSPQIISRLTKDHCFILAMDDLKTYSSVQYCNRSSDFQLAKIFKAPGHQNEYLMTEALELLSIITSESQLTDDFKSRAVELKSLSKPIDSADPVSKLVSTLTKAMEVLNI</sequence>
<dbReference type="GO" id="GO:0005524">
    <property type="term" value="F:ATP binding"/>
    <property type="evidence" value="ECO:0007669"/>
    <property type="project" value="UniProtKB-KW"/>
</dbReference>
<dbReference type="GO" id="GO:0016887">
    <property type="term" value="F:ATP hydrolysis activity"/>
    <property type="evidence" value="ECO:0007669"/>
    <property type="project" value="InterPro"/>
</dbReference>
<reference evidence="3" key="1">
    <citation type="submission" date="2020-06" db="EMBL/GenBank/DDBJ databases">
        <title>Draft genomic sequecing of Geomonas sp. Red736.</title>
        <authorList>
            <person name="Itoh H."/>
            <person name="Xu Z.X."/>
            <person name="Ushijima N."/>
            <person name="Masuda Y."/>
            <person name="Shiratori Y."/>
            <person name="Senoo K."/>
        </authorList>
    </citation>
    <scope>NUCLEOTIDE SEQUENCE [LARGE SCALE GENOMIC DNA]</scope>
    <source>
        <strain evidence="3">Red736</strain>
    </source>
</reference>
<dbReference type="InterPro" id="IPR041685">
    <property type="entry name" value="AAA_GajA/Old/RecF-like"/>
</dbReference>
<proteinExistence type="predicted"/>
<accession>A0A6V8MZU7</accession>
<dbReference type="SUPFAM" id="SSF52540">
    <property type="entry name" value="P-loop containing nucleoside triphosphate hydrolases"/>
    <property type="match status" value="1"/>
</dbReference>
<dbReference type="PANTHER" id="PTHR43581">
    <property type="entry name" value="ATP/GTP PHOSPHATASE"/>
    <property type="match status" value="1"/>
</dbReference>
<dbReference type="EMBL" id="BLXY01000006">
    <property type="protein sequence ID" value="GFO65043.1"/>
    <property type="molecule type" value="Genomic_DNA"/>
</dbReference>
<organism evidence="2 3">
    <name type="scientific">Geomonas paludis</name>
    <dbReference type="NCBI Taxonomy" id="2740185"/>
    <lineage>
        <taxon>Bacteria</taxon>
        <taxon>Pseudomonadati</taxon>
        <taxon>Thermodesulfobacteriota</taxon>
        <taxon>Desulfuromonadia</taxon>
        <taxon>Geobacterales</taxon>
        <taxon>Geobacteraceae</taxon>
        <taxon>Geomonas</taxon>
    </lineage>
</organism>
<evidence type="ECO:0000313" key="2">
    <source>
        <dbReference type="EMBL" id="GFO65043.1"/>
    </source>
</evidence>
<dbReference type="Gene3D" id="3.40.50.300">
    <property type="entry name" value="P-loop containing nucleotide triphosphate hydrolases"/>
    <property type="match status" value="1"/>
</dbReference>
<protein>
    <submittedName>
        <fullName evidence="2">ATP-binding protein</fullName>
    </submittedName>
</protein>
<keyword evidence="2" id="KW-0547">Nucleotide-binding</keyword>